<dbReference type="Proteomes" id="UP000094112">
    <property type="component" value="Unassembled WGS sequence"/>
</dbReference>
<evidence type="ECO:0000256" key="2">
    <source>
        <dbReference type="ARBA" id="ARBA00023043"/>
    </source>
</evidence>
<proteinExistence type="predicted"/>
<dbReference type="STRING" id="683960.A0A1E3P8W9"/>
<dbReference type="PROSITE" id="PS50297">
    <property type="entry name" value="ANK_REP_REGION"/>
    <property type="match status" value="2"/>
</dbReference>
<dbReference type="Pfam" id="PF12796">
    <property type="entry name" value="Ank_2"/>
    <property type="match status" value="1"/>
</dbReference>
<evidence type="ECO:0000313" key="4">
    <source>
        <dbReference type="EMBL" id="ODQ61855.1"/>
    </source>
</evidence>
<dbReference type="InterPro" id="IPR036770">
    <property type="entry name" value="Ankyrin_rpt-contain_sf"/>
</dbReference>
<dbReference type="PANTHER" id="PTHR24198:SF165">
    <property type="entry name" value="ANKYRIN REPEAT-CONTAINING PROTEIN-RELATED"/>
    <property type="match status" value="1"/>
</dbReference>
<dbReference type="Gene3D" id="1.25.40.20">
    <property type="entry name" value="Ankyrin repeat-containing domain"/>
    <property type="match status" value="1"/>
</dbReference>
<reference evidence="4 5" key="1">
    <citation type="journal article" date="2016" name="Proc. Natl. Acad. Sci. U.S.A.">
        <title>Comparative genomics of biotechnologically important yeasts.</title>
        <authorList>
            <person name="Riley R."/>
            <person name="Haridas S."/>
            <person name="Wolfe K.H."/>
            <person name="Lopes M.R."/>
            <person name="Hittinger C.T."/>
            <person name="Goeker M."/>
            <person name="Salamov A.A."/>
            <person name="Wisecaver J.H."/>
            <person name="Long T.M."/>
            <person name="Calvey C.H."/>
            <person name="Aerts A.L."/>
            <person name="Barry K.W."/>
            <person name="Choi C."/>
            <person name="Clum A."/>
            <person name="Coughlan A.Y."/>
            <person name="Deshpande S."/>
            <person name="Douglass A.P."/>
            <person name="Hanson S.J."/>
            <person name="Klenk H.-P."/>
            <person name="LaButti K.M."/>
            <person name="Lapidus A."/>
            <person name="Lindquist E.A."/>
            <person name="Lipzen A.M."/>
            <person name="Meier-Kolthoff J.P."/>
            <person name="Ohm R.A."/>
            <person name="Otillar R.P."/>
            <person name="Pangilinan J.L."/>
            <person name="Peng Y."/>
            <person name="Rokas A."/>
            <person name="Rosa C.A."/>
            <person name="Scheuner C."/>
            <person name="Sibirny A.A."/>
            <person name="Slot J.C."/>
            <person name="Stielow J.B."/>
            <person name="Sun H."/>
            <person name="Kurtzman C.P."/>
            <person name="Blackwell M."/>
            <person name="Grigoriev I.V."/>
            <person name="Jeffries T.W."/>
        </authorList>
    </citation>
    <scope>NUCLEOTIDE SEQUENCE [LARGE SCALE GENOMIC DNA]</scope>
    <source>
        <strain evidence="5">ATCC 58044 / CBS 1984 / NCYC 433 / NRRL Y-366-8</strain>
    </source>
</reference>
<feature type="repeat" description="ANK" evidence="3">
    <location>
        <begin position="85"/>
        <end position="105"/>
    </location>
</feature>
<evidence type="ECO:0000256" key="1">
    <source>
        <dbReference type="ARBA" id="ARBA00022737"/>
    </source>
</evidence>
<name>A0A1E3P8W9_WICAA</name>
<dbReference type="PANTHER" id="PTHR24198">
    <property type="entry name" value="ANKYRIN REPEAT AND PROTEIN KINASE DOMAIN-CONTAINING PROTEIN"/>
    <property type="match status" value="1"/>
</dbReference>
<feature type="repeat" description="ANK" evidence="3">
    <location>
        <begin position="46"/>
        <end position="78"/>
    </location>
</feature>
<organism evidence="4 5">
    <name type="scientific">Wickerhamomyces anomalus (strain ATCC 58044 / CBS 1984 / NCYC 433 / NRRL Y-366-8)</name>
    <name type="common">Yeast</name>
    <name type="synonym">Hansenula anomala</name>
    <dbReference type="NCBI Taxonomy" id="683960"/>
    <lineage>
        <taxon>Eukaryota</taxon>
        <taxon>Fungi</taxon>
        <taxon>Dikarya</taxon>
        <taxon>Ascomycota</taxon>
        <taxon>Saccharomycotina</taxon>
        <taxon>Saccharomycetes</taxon>
        <taxon>Phaffomycetales</taxon>
        <taxon>Wickerhamomycetaceae</taxon>
        <taxon>Wickerhamomyces</taxon>
    </lineage>
</organism>
<protein>
    <submittedName>
        <fullName evidence="4">Uncharacterized protein</fullName>
    </submittedName>
</protein>
<dbReference type="SUPFAM" id="SSF48403">
    <property type="entry name" value="Ankyrin repeat"/>
    <property type="match status" value="1"/>
</dbReference>
<dbReference type="InterPro" id="IPR002110">
    <property type="entry name" value="Ankyrin_rpt"/>
</dbReference>
<keyword evidence="5" id="KW-1185">Reference proteome</keyword>
<dbReference type="OrthoDB" id="10057496at2759"/>
<sequence length="200" mass="22861">MSKQELSQEEYDIIIEDARYGDLEALQEIFEELDGSYLLQVKDEHTFTNPIHMAAANGHFEVVKYLLSKLSKSDATKLINAQNSEGNTSLHWAALNGHLQIVELFCDEYEADAFIKNKFNHDPIFEAENSNKDEVETYFLKKFDVEPLGDSEGNVNISVSNNENVQVKPGQEIEQISKEKIDSLQSNEEFIEERTKNLNL</sequence>
<keyword evidence="1" id="KW-0677">Repeat</keyword>
<accession>A0A1E3P8W9</accession>
<dbReference type="RefSeq" id="XP_019041062.1">
    <property type="nucleotide sequence ID" value="XM_019181113.1"/>
</dbReference>
<dbReference type="SMART" id="SM00248">
    <property type="entry name" value="ANK"/>
    <property type="match status" value="2"/>
</dbReference>
<dbReference type="GeneID" id="30198359"/>
<keyword evidence="2 3" id="KW-0040">ANK repeat</keyword>
<evidence type="ECO:0000256" key="3">
    <source>
        <dbReference type="PROSITE-ProRule" id="PRU00023"/>
    </source>
</evidence>
<dbReference type="EMBL" id="KV454208">
    <property type="protein sequence ID" value="ODQ61855.1"/>
    <property type="molecule type" value="Genomic_DNA"/>
</dbReference>
<dbReference type="PROSITE" id="PS50088">
    <property type="entry name" value="ANK_REPEAT"/>
    <property type="match status" value="2"/>
</dbReference>
<gene>
    <name evidence="4" type="ORF">WICANDRAFT_25181</name>
</gene>
<evidence type="ECO:0000313" key="5">
    <source>
        <dbReference type="Proteomes" id="UP000094112"/>
    </source>
</evidence>
<dbReference type="AlphaFoldDB" id="A0A1E3P8W9"/>